<name>A0A3B1D6S1_9ZZZZ</name>
<proteinExistence type="inferred from homology"/>
<evidence type="ECO:0000313" key="2">
    <source>
        <dbReference type="EMBL" id="VAX37919.1"/>
    </source>
</evidence>
<dbReference type="InterPro" id="IPR006442">
    <property type="entry name" value="Antitoxin_Phd/YefM"/>
</dbReference>
<sequence length="73" mass="8444">MIVFNYSQARQNFANVLDKALEDGEVHIKRRNGQMFVIKPERKSKSPFDVPGINLNLSKKEILNFIHEGRKTS</sequence>
<reference evidence="2" key="1">
    <citation type="submission" date="2018-06" db="EMBL/GenBank/DDBJ databases">
        <authorList>
            <person name="Zhirakovskaya E."/>
        </authorList>
    </citation>
    <scope>NUCLEOTIDE SEQUENCE</scope>
</reference>
<protein>
    <recommendedName>
        <fullName evidence="3">Antitoxin</fullName>
    </recommendedName>
</protein>
<dbReference type="Gene3D" id="3.40.1620.10">
    <property type="entry name" value="YefM-like domain"/>
    <property type="match status" value="1"/>
</dbReference>
<dbReference type="EMBL" id="UOGJ01000144">
    <property type="protein sequence ID" value="VAX37919.1"/>
    <property type="molecule type" value="Genomic_DNA"/>
</dbReference>
<accession>A0A3B1D6S1</accession>
<dbReference type="AlphaFoldDB" id="A0A3B1D6S1"/>
<evidence type="ECO:0000256" key="1">
    <source>
        <dbReference type="ARBA" id="ARBA00009981"/>
    </source>
</evidence>
<evidence type="ECO:0008006" key="3">
    <source>
        <dbReference type="Google" id="ProtNLM"/>
    </source>
</evidence>
<dbReference type="SUPFAM" id="SSF143120">
    <property type="entry name" value="YefM-like"/>
    <property type="match status" value="1"/>
</dbReference>
<dbReference type="Pfam" id="PF02604">
    <property type="entry name" value="PhdYeFM_antitox"/>
    <property type="match status" value="1"/>
</dbReference>
<gene>
    <name evidence="2" type="ORF">MNBD_UNCLBAC01-407</name>
</gene>
<comment type="similarity">
    <text evidence="1">Belongs to the phD/YefM antitoxin family.</text>
</comment>
<organism evidence="2">
    <name type="scientific">hydrothermal vent metagenome</name>
    <dbReference type="NCBI Taxonomy" id="652676"/>
    <lineage>
        <taxon>unclassified sequences</taxon>
        <taxon>metagenomes</taxon>
        <taxon>ecological metagenomes</taxon>
    </lineage>
</organism>
<dbReference type="InterPro" id="IPR036165">
    <property type="entry name" value="YefM-like_sf"/>
</dbReference>